<evidence type="ECO:0000256" key="1">
    <source>
        <dbReference type="ARBA" id="ARBA00022536"/>
    </source>
</evidence>
<feature type="chain" id="PRO_5043538420" description="EGF-like domain-containing protein" evidence="7">
    <location>
        <begin position="20"/>
        <end position="299"/>
    </location>
</feature>
<evidence type="ECO:0000256" key="7">
    <source>
        <dbReference type="SAM" id="SignalP"/>
    </source>
</evidence>
<evidence type="ECO:0000259" key="9">
    <source>
        <dbReference type="PROSITE" id="PS51092"/>
    </source>
</evidence>
<evidence type="ECO:0000256" key="3">
    <source>
        <dbReference type="ARBA" id="ARBA00022737"/>
    </source>
</evidence>
<comment type="caution">
    <text evidence="11">The sequence shown here is derived from an EMBL/GenBank/DDBJ whole genome shotgun (WGS) entry which is preliminary data.</text>
</comment>
<dbReference type="Proteomes" id="UP001159428">
    <property type="component" value="Unassembled WGS sequence"/>
</dbReference>
<dbReference type="PROSITE" id="PS00010">
    <property type="entry name" value="ASX_HYDROXYL"/>
    <property type="match status" value="1"/>
</dbReference>
<keyword evidence="2 7" id="KW-0732">Signal</keyword>
<dbReference type="SUPFAM" id="SSF57196">
    <property type="entry name" value="EGF/Laminin"/>
    <property type="match status" value="1"/>
</dbReference>
<evidence type="ECO:0000256" key="2">
    <source>
        <dbReference type="ARBA" id="ARBA00022729"/>
    </source>
</evidence>
<dbReference type="SMART" id="SM00181">
    <property type="entry name" value="EGF"/>
    <property type="match status" value="1"/>
</dbReference>
<dbReference type="PROSITE" id="PS01186">
    <property type="entry name" value="EGF_2"/>
    <property type="match status" value="1"/>
</dbReference>
<feature type="domain" description="Fibronectin type-II" evidence="9">
    <location>
        <begin position="152"/>
        <end position="196"/>
    </location>
</feature>
<dbReference type="SUPFAM" id="SSF57440">
    <property type="entry name" value="Kringle-like"/>
    <property type="match status" value="1"/>
</dbReference>
<evidence type="ECO:0008006" key="13">
    <source>
        <dbReference type="Google" id="ProtNLM"/>
    </source>
</evidence>
<dbReference type="GO" id="GO:0005509">
    <property type="term" value="F:calcium ion binding"/>
    <property type="evidence" value="ECO:0007669"/>
    <property type="project" value="InterPro"/>
</dbReference>
<dbReference type="SMART" id="SM00584">
    <property type="entry name" value="TLDc"/>
    <property type="match status" value="1"/>
</dbReference>
<evidence type="ECO:0000256" key="5">
    <source>
        <dbReference type="PROSITE-ProRule" id="PRU00076"/>
    </source>
</evidence>
<dbReference type="EMBL" id="CALNXJ010000063">
    <property type="protein sequence ID" value="CAH3157247.1"/>
    <property type="molecule type" value="Genomic_DNA"/>
</dbReference>
<evidence type="ECO:0000313" key="12">
    <source>
        <dbReference type="Proteomes" id="UP001159428"/>
    </source>
</evidence>
<dbReference type="CDD" id="cd00054">
    <property type="entry name" value="EGF_CA"/>
    <property type="match status" value="1"/>
</dbReference>
<dbReference type="SMART" id="SM00179">
    <property type="entry name" value="EGF_CA"/>
    <property type="match status" value="1"/>
</dbReference>
<dbReference type="InterPro" id="IPR000742">
    <property type="entry name" value="EGF"/>
</dbReference>
<feature type="domain" description="TLDc" evidence="10">
    <location>
        <begin position="70"/>
        <end position="299"/>
    </location>
</feature>
<sequence length="299" mass="33360">MNKHSCICAIGCIIYLVYFLSDIDECAQNTHSCSMTSGVCKNTPGSFRCSCKPGFIGDGHNCEGYINGSNILSKNESYFAYLRGFLVPAVGNNTGWLLCYRASLHGWAGEEFHTRCDGKGNIVTFIQTDQYVFGGYTDIPWGCSPGARTEDQSGRCCIFPFKYKGHTYNQCILGKLFKRWCSFDAVYSRHWAYCDDDPYKGYHTTDKAFIFSLKNKEGLAPFKSMVNHDSQAIYMEISRGPTFGGGHDICIANNAGHNAHSYTNFGHSFLAPSEVKEKITVLAGTHHFTPDEVEVFYLP</sequence>
<evidence type="ECO:0000256" key="6">
    <source>
        <dbReference type="PROSITE-ProRule" id="PRU00479"/>
    </source>
</evidence>
<dbReference type="PROSITE" id="PS51092">
    <property type="entry name" value="FN2_2"/>
    <property type="match status" value="1"/>
</dbReference>
<evidence type="ECO:0000256" key="4">
    <source>
        <dbReference type="ARBA" id="ARBA00023157"/>
    </source>
</evidence>
<dbReference type="Pfam" id="PF07534">
    <property type="entry name" value="TLD"/>
    <property type="match status" value="2"/>
</dbReference>
<feature type="signal peptide" evidence="7">
    <location>
        <begin position="1"/>
        <end position="19"/>
    </location>
</feature>
<evidence type="ECO:0000259" key="8">
    <source>
        <dbReference type="PROSITE" id="PS50026"/>
    </source>
</evidence>
<keyword evidence="12" id="KW-1185">Reference proteome</keyword>
<dbReference type="InterPro" id="IPR018097">
    <property type="entry name" value="EGF_Ca-bd_CS"/>
</dbReference>
<keyword evidence="4" id="KW-1015">Disulfide bond</keyword>
<accession>A0AAU9XV28</accession>
<organism evidence="11 12">
    <name type="scientific">Pocillopora meandrina</name>
    <dbReference type="NCBI Taxonomy" id="46732"/>
    <lineage>
        <taxon>Eukaryota</taxon>
        <taxon>Metazoa</taxon>
        <taxon>Cnidaria</taxon>
        <taxon>Anthozoa</taxon>
        <taxon>Hexacorallia</taxon>
        <taxon>Scleractinia</taxon>
        <taxon>Astrocoeniina</taxon>
        <taxon>Pocilloporidae</taxon>
        <taxon>Pocillopora</taxon>
    </lineage>
</organism>
<gene>
    <name evidence="11" type="ORF">PMEA_00029932</name>
</gene>
<dbReference type="InterPro" id="IPR006571">
    <property type="entry name" value="TLDc_dom"/>
</dbReference>
<keyword evidence="1 5" id="KW-0245">EGF-like domain</keyword>
<dbReference type="PROSITE" id="PS50026">
    <property type="entry name" value="EGF_3"/>
    <property type="match status" value="1"/>
</dbReference>
<dbReference type="PROSITE" id="PS51886">
    <property type="entry name" value="TLDC"/>
    <property type="match status" value="1"/>
</dbReference>
<protein>
    <recommendedName>
        <fullName evidence="13">EGF-like domain-containing protein</fullName>
    </recommendedName>
</protein>
<dbReference type="InterPro" id="IPR000152">
    <property type="entry name" value="EGF-type_Asp/Asn_hydroxyl_site"/>
</dbReference>
<evidence type="ECO:0000259" key="10">
    <source>
        <dbReference type="PROSITE" id="PS51886"/>
    </source>
</evidence>
<dbReference type="Gene3D" id="2.10.10.10">
    <property type="entry name" value="Fibronectin, type II, collagen-binding"/>
    <property type="match status" value="1"/>
</dbReference>
<dbReference type="SMART" id="SM00059">
    <property type="entry name" value="FN2"/>
    <property type="match status" value="1"/>
</dbReference>
<dbReference type="InterPro" id="IPR000562">
    <property type="entry name" value="FN_type2_dom"/>
</dbReference>
<reference evidence="11 12" key="1">
    <citation type="submission" date="2022-05" db="EMBL/GenBank/DDBJ databases">
        <authorList>
            <consortium name="Genoscope - CEA"/>
            <person name="William W."/>
        </authorList>
    </citation>
    <scope>NUCLEOTIDE SEQUENCE [LARGE SCALE GENOMIC DNA]</scope>
</reference>
<dbReference type="InterPro" id="IPR049883">
    <property type="entry name" value="NOTCH1_EGF-like"/>
</dbReference>
<proteinExistence type="predicted"/>
<comment type="caution">
    <text evidence="6">Lacks conserved residue(s) required for the propagation of feature annotation.</text>
</comment>
<name>A0AAU9XV28_9CNID</name>
<keyword evidence="3" id="KW-0677">Repeat</keyword>
<feature type="domain" description="EGF-like" evidence="8">
    <location>
        <begin position="22"/>
        <end position="63"/>
    </location>
</feature>
<dbReference type="InterPro" id="IPR036943">
    <property type="entry name" value="FN_type2_sf"/>
</dbReference>
<dbReference type="PROSITE" id="PS01187">
    <property type="entry name" value="EGF_CA"/>
    <property type="match status" value="1"/>
</dbReference>
<dbReference type="InterPro" id="IPR013806">
    <property type="entry name" value="Kringle-like"/>
</dbReference>
<dbReference type="FunFam" id="2.10.25.10:FF:000038">
    <property type="entry name" value="Fibrillin 2"/>
    <property type="match status" value="1"/>
</dbReference>
<dbReference type="Pfam" id="PF07645">
    <property type="entry name" value="EGF_CA"/>
    <property type="match status" value="1"/>
</dbReference>
<evidence type="ECO:0000313" key="11">
    <source>
        <dbReference type="EMBL" id="CAH3157247.1"/>
    </source>
</evidence>
<dbReference type="InterPro" id="IPR001881">
    <property type="entry name" value="EGF-like_Ca-bd_dom"/>
</dbReference>
<dbReference type="Gene3D" id="2.10.25.10">
    <property type="entry name" value="Laminin"/>
    <property type="match status" value="1"/>
</dbReference>
<dbReference type="AlphaFoldDB" id="A0AAU9XV28"/>